<sequence>MKQLLDMHTWSRKDHFHFFSRFEEPFFGVCVDIDCTMAYQHAKAMDTSFFLYYLHGSLVAANNTPPFRYRIHDGQVWIYDQVNASPTINRPDNTFGFSYMDYHADYRTFEAGARVEMERVRQSTGLVPAVSGENVIHYSSLPWLSFTGLSHARSFSFPDSCPKISFGKIKEQHGRKIMPLSVHVHHALMDGYHVAQFVQAFQERMDAGRDNL</sequence>
<name>A0A562SZQ6_CHIJA</name>
<proteinExistence type="predicted"/>
<dbReference type="Gene3D" id="3.30.559.10">
    <property type="entry name" value="Chloramphenicol acetyltransferase-like domain"/>
    <property type="match status" value="1"/>
</dbReference>
<evidence type="ECO:0000256" key="1">
    <source>
        <dbReference type="PIRSR" id="PIRSR000440-1"/>
    </source>
</evidence>
<dbReference type="InterPro" id="IPR023213">
    <property type="entry name" value="CAT-like_dom_sf"/>
</dbReference>
<comment type="caution">
    <text evidence="2">The sequence shown here is derived from an EMBL/GenBank/DDBJ whole genome shotgun (WGS) entry which is preliminary data.</text>
</comment>
<gene>
    <name evidence="2" type="ORF">LX66_4031</name>
</gene>
<dbReference type="RefSeq" id="WP_145716825.1">
    <property type="nucleotide sequence ID" value="NZ_BAAAFY010000004.1"/>
</dbReference>
<keyword evidence="2" id="KW-0808">Transferase</keyword>
<dbReference type="OrthoDB" id="9801766at2"/>
<dbReference type="SMART" id="SM01059">
    <property type="entry name" value="CAT"/>
    <property type="match status" value="1"/>
</dbReference>
<evidence type="ECO:0000313" key="3">
    <source>
        <dbReference type="Proteomes" id="UP000316778"/>
    </source>
</evidence>
<dbReference type="Proteomes" id="UP000316778">
    <property type="component" value="Unassembled WGS sequence"/>
</dbReference>
<dbReference type="InterPro" id="IPR001707">
    <property type="entry name" value="Cmp_AcTrfase"/>
</dbReference>
<dbReference type="AlphaFoldDB" id="A0A562SZQ6"/>
<dbReference type="PANTHER" id="PTHR38474">
    <property type="entry name" value="SLR0299 PROTEIN"/>
    <property type="match status" value="1"/>
</dbReference>
<dbReference type="PIRSF" id="PIRSF000440">
    <property type="entry name" value="CAT"/>
    <property type="match status" value="1"/>
</dbReference>
<protein>
    <submittedName>
        <fullName evidence="2">Chloramphenicol O-acetyltransferase type A</fullName>
    </submittedName>
</protein>
<dbReference type="Pfam" id="PF00302">
    <property type="entry name" value="CAT"/>
    <property type="match status" value="1"/>
</dbReference>
<reference evidence="2 3" key="1">
    <citation type="journal article" date="2013" name="Stand. Genomic Sci.">
        <title>Genomic Encyclopedia of Type Strains, Phase I: The one thousand microbial genomes (KMG-I) project.</title>
        <authorList>
            <person name="Kyrpides N.C."/>
            <person name="Woyke T."/>
            <person name="Eisen J.A."/>
            <person name="Garrity G."/>
            <person name="Lilburn T.G."/>
            <person name="Beck B.J."/>
            <person name="Whitman W.B."/>
            <person name="Hugenholtz P."/>
            <person name="Klenk H.P."/>
        </authorList>
    </citation>
    <scope>NUCLEOTIDE SEQUENCE [LARGE SCALE GENOMIC DNA]</scope>
    <source>
        <strain evidence="2 3">DSM 13484</strain>
    </source>
</reference>
<dbReference type="EMBL" id="VLLG01000004">
    <property type="protein sequence ID" value="TWI86767.1"/>
    <property type="molecule type" value="Genomic_DNA"/>
</dbReference>
<accession>A0A562SZQ6</accession>
<dbReference type="PANTHER" id="PTHR38474:SF1">
    <property type="entry name" value="SLR0299 PROTEIN"/>
    <property type="match status" value="1"/>
</dbReference>
<keyword evidence="3" id="KW-1185">Reference proteome</keyword>
<organism evidence="2 3">
    <name type="scientific">Chitinophaga japonensis</name>
    <name type="common">Flexibacter japonensis</name>
    <dbReference type="NCBI Taxonomy" id="104662"/>
    <lineage>
        <taxon>Bacteria</taxon>
        <taxon>Pseudomonadati</taxon>
        <taxon>Bacteroidota</taxon>
        <taxon>Chitinophagia</taxon>
        <taxon>Chitinophagales</taxon>
        <taxon>Chitinophagaceae</taxon>
        <taxon>Chitinophaga</taxon>
    </lineage>
</organism>
<dbReference type="SUPFAM" id="SSF52777">
    <property type="entry name" value="CoA-dependent acyltransferases"/>
    <property type="match status" value="1"/>
</dbReference>
<dbReference type="GO" id="GO:0008811">
    <property type="term" value="F:chloramphenicol O-acetyltransferase activity"/>
    <property type="evidence" value="ECO:0007669"/>
    <property type="project" value="InterPro"/>
</dbReference>
<evidence type="ECO:0000313" key="2">
    <source>
        <dbReference type="EMBL" id="TWI86767.1"/>
    </source>
</evidence>
<feature type="active site" description="Proton acceptor" evidence="1">
    <location>
        <position position="186"/>
    </location>
</feature>